<feature type="chain" id="PRO_5043902911" evidence="1">
    <location>
        <begin position="24"/>
        <end position="192"/>
    </location>
</feature>
<dbReference type="AlphaFoldDB" id="A0AAW7Z3J0"/>
<gene>
    <name evidence="2" type="ORF">Q4527_16650</name>
</gene>
<accession>A0AAW7Z3J0</accession>
<protein>
    <submittedName>
        <fullName evidence="2">Uncharacterized protein</fullName>
    </submittedName>
</protein>
<sequence>MRNRFIFSLVMSVLIAISPVAIAQDSAGSVPGLQIRAQLIDAIDGGTAAETAAASISNDVLSNGMPTISQSNLSYLQTKPAEFENMTGLLSDSATGFELAIAGFGSLPEQPSEVVTISMILFPEDANEIYNIALQTGVISAEDALLAAINAGIDTSTLTATAAGATGNDVSPLGVGTGAAGAGGGDTTVSAN</sequence>
<proteinExistence type="predicted"/>
<evidence type="ECO:0000313" key="3">
    <source>
        <dbReference type="Proteomes" id="UP001170717"/>
    </source>
</evidence>
<organism evidence="2 3">
    <name type="scientific">Alteromonas stellipolaris</name>
    <dbReference type="NCBI Taxonomy" id="233316"/>
    <lineage>
        <taxon>Bacteria</taxon>
        <taxon>Pseudomonadati</taxon>
        <taxon>Pseudomonadota</taxon>
        <taxon>Gammaproteobacteria</taxon>
        <taxon>Alteromonadales</taxon>
        <taxon>Alteromonadaceae</taxon>
        <taxon>Alteromonas/Salinimonas group</taxon>
        <taxon>Alteromonas</taxon>
    </lineage>
</organism>
<dbReference type="Proteomes" id="UP001170717">
    <property type="component" value="Unassembled WGS sequence"/>
</dbReference>
<evidence type="ECO:0000256" key="1">
    <source>
        <dbReference type="SAM" id="SignalP"/>
    </source>
</evidence>
<dbReference type="RefSeq" id="WP_303538852.1">
    <property type="nucleotide sequence ID" value="NZ_JAUOQI010000014.1"/>
</dbReference>
<reference evidence="2" key="1">
    <citation type="submission" date="2023-07" db="EMBL/GenBank/DDBJ databases">
        <title>Genome content predicts the carbon catabolic preferences of heterotrophic bacteria.</title>
        <authorList>
            <person name="Gralka M."/>
        </authorList>
    </citation>
    <scope>NUCLEOTIDE SEQUENCE</scope>
    <source>
        <strain evidence="2">F2M12</strain>
    </source>
</reference>
<feature type="signal peptide" evidence="1">
    <location>
        <begin position="1"/>
        <end position="23"/>
    </location>
</feature>
<name>A0AAW7Z3J0_9ALTE</name>
<comment type="caution">
    <text evidence="2">The sequence shown here is derived from an EMBL/GenBank/DDBJ whole genome shotgun (WGS) entry which is preliminary data.</text>
</comment>
<keyword evidence="1" id="KW-0732">Signal</keyword>
<evidence type="ECO:0000313" key="2">
    <source>
        <dbReference type="EMBL" id="MDO6579036.1"/>
    </source>
</evidence>
<dbReference type="EMBL" id="JAUOQI010000014">
    <property type="protein sequence ID" value="MDO6579036.1"/>
    <property type="molecule type" value="Genomic_DNA"/>
</dbReference>